<feature type="transmembrane region" description="Helical" evidence="1">
    <location>
        <begin position="29"/>
        <end position="47"/>
    </location>
</feature>
<sequence length="233" mass="26749">MIRYLLFARILGIVVLSFTASFLMLKGFLFIPALFGFCILALSVFLYKDQQKTVKRMEYLIESIHYGDLSLFYPSDSMTEDEKALASSMNAALEALRSRLYSSVVAEAETEAWQKLIRVLTHEIMNSIAPVISLSETVAERATINGMNEKDYAIMVQAMQTIHRRSKGLLDFVENYRKLTRLPLPTLRNFSVSALFDDIRLLFPEKSDILFFHVKPEDLNLYADRIMVEQVLI</sequence>
<evidence type="ECO:0000313" key="3">
    <source>
        <dbReference type="Proteomes" id="UP000441162"/>
    </source>
</evidence>
<organism evidence="2 3">
    <name type="scientific">Phocaeicola dorei</name>
    <dbReference type="NCBI Taxonomy" id="357276"/>
    <lineage>
        <taxon>Bacteria</taxon>
        <taxon>Pseudomonadati</taxon>
        <taxon>Bacteroidota</taxon>
        <taxon>Bacteroidia</taxon>
        <taxon>Bacteroidales</taxon>
        <taxon>Bacteroidaceae</taxon>
        <taxon>Phocaeicola</taxon>
    </lineage>
</organism>
<dbReference type="GO" id="GO:0016301">
    <property type="term" value="F:kinase activity"/>
    <property type="evidence" value="ECO:0007669"/>
    <property type="project" value="UniProtKB-KW"/>
</dbReference>
<dbReference type="Gene3D" id="1.10.287.130">
    <property type="match status" value="1"/>
</dbReference>
<dbReference type="RefSeq" id="WP_149943704.1">
    <property type="nucleotide sequence ID" value="NZ_VVZA01000120.1"/>
</dbReference>
<reference evidence="2 3" key="1">
    <citation type="journal article" date="2019" name="Nat. Med.">
        <title>A library of human gut bacterial isolates paired with longitudinal multiomics data enables mechanistic microbiome research.</title>
        <authorList>
            <person name="Poyet M."/>
            <person name="Groussin M."/>
            <person name="Gibbons S.M."/>
            <person name="Avila-Pacheco J."/>
            <person name="Jiang X."/>
            <person name="Kearney S.M."/>
            <person name="Perrotta A.R."/>
            <person name="Berdy B."/>
            <person name="Zhao S."/>
            <person name="Lieberman T.D."/>
            <person name="Swanson P.K."/>
            <person name="Smith M."/>
            <person name="Roesemann S."/>
            <person name="Alexander J.E."/>
            <person name="Rich S.A."/>
            <person name="Livny J."/>
            <person name="Vlamakis H."/>
            <person name="Clish C."/>
            <person name="Bullock K."/>
            <person name="Deik A."/>
            <person name="Scott J."/>
            <person name="Pierce K.A."/>
            <person name="Xavier R.J."/>
            <person name="Alm E.J."/>
        </authorList>
    </citation>
    <scope>NUCLEOTIDE SEQUENCE [LARGE SCALE GENOMIC DNA]</scope>
    <source>
        <strain evidence="2 3">BIOML-A4</strain>
    </source>
</reference>
<accession>A0A6A1I7L8</accession>
<keyword evidence="1" id="KW-0812">Transmembrane</keyword>
<dbReference type="EMBL" id="VVZA01000120">
    <property type="protein sequence ID" value="KAA5398213.1"/>
    <property type="molecule type" value="Genomic_DNA"/>
</dbReference>
<protein>
    <submittedName>
        <fullName evidence="2">Sensor histidine kinase</fullName>
    </submittedName>
</protein>
<comment type="caution">
    <text evidence="2">The sequence shown here is derived from an EMBL/GenBank/DDBJ whole genome shotgun (WGS) entry which is preliminary data.</text>
</comment>
<name>A0A6A1I7L8_9BACT</name>
<keyword evidence="2" id="KW-0418">Kinase</keyword>
<feature type="non-terminal residue" evidence="2">
    <location>
        <position position="233"/>
    </location>
</feature>
<evidence type="ECO:0000313" key="2">
    <source>
        <dbReference type="EMBL" id="KAA5398213.1"/>
    </source>
</evidence>
<keyword evidence="1" id="KW-1133">Transmembrane helix</keyword>
<dbReference type="AlphaFoldDB" id="A0A6A1I7L8"/>
<feature type="transmembrane region" description="Helical" evidence="1">
    <location>
        <begin position="5"/>
        <end position="23"/>
    </location>
</feature>
<keyword evidence="1" id="KW-0472">Membrane</keyword>
<evidence type="ECO:0000256" key="1">
    <source>
        <dbReference type="SAM" id="Phobius"/>
    </source>
</evidence>
<gene>
    <name evidence="2" type="ORF">F2Y51_24640</name>
</gene>
<dbReference type="Proteomes" id="UP000441162">
    <property type="component" value="Unassembled WGS sequence"/>
</dbReference>
<keyword evidence="2" id="KW-0808">Transferase</keyword>
<proteinExistence type="predicted"/>